<dbReference type="OMA" id="FEIQSHE"/>
<dbReference type="GeneID" id="19244137"/>
<feature type="region of interest" description="Disordered" evidence="1">
    <location>
        <begin position="1"/>
        <end position="23"/>
    </location>
</feature>
<evidence type="ECO:0000313" key="2">
    <source>
        <dbReference type="EMBL" id="ERF69732.1"/>
    </source>
</evidence>
<feature type="compositionally biased region" description="Basic and acidic residues" evidence="1">
    <location>
        <begin position="161"/>
        <end position="187"/>
    </location>
</feature>
<gene>
    <name evidence="2" type="ORF">EPUS_09310</name>
</gene>
<keyword evidence="3" id="KW-1185">Reference proteome</keyword>
<feature type="compositionally biased region" description="Basic residues" evidence="1">
    <location>
        <begin position="228"/>
        <end position="239"/>
    </location>
</feature>
<evidence type="ECO:0000256" key="1">
    <source>
        <dbReference type="SAM" id="MobiDB-lite"/>
    </source>
</evidence>
<dbReference type="EMBL" id="KE721394">
    <property type="protein sequence ID" value="ERF69732.1"/>
    <property type="molecule type" value="Genomic_DNA"/>
</dbReference>
<dbReference type="HOGENOM" id="CLU_956532_0_0_1"/>
<reference evidence="3" key="1">
    <citation type="journal article" date="2014" name="BMC Genomics">
        <title>Genome characteristics reveal the impact of lichenization on lichen-forming fungus Endocarpon pusillum Hedwig (Verrucariales, Ascomycota).</title>
        <authorList>
            <person name="Wang Y.-Y."/>
            <person name="Liu B."/>
            <person name="Zhang X.-Y."/>
            <person name="Zhou Q.-M."/>
            <person name="Zhang T."/>
            <person name="Li H."/>
            <person name="Yu Y.-F."/>
            <person name="Zhang X.-L."/>
            <person name="Hao X.-Y."/>
            <person name="Wang M."/>
            <person name="Wang L."/>
            <person name="Wei J.-C."/>
        </authorList>
    </citation>
    <scope>NUCLEOTIDE SEQUENCE [LARGE SCALE GENOMIC DNA]</scope>
    <source>
        <strain evidence="3">Z07020 / HMAS-L-300199</strain>
    </source>
</reference>
<feature type="compositionally biased region" description="Polar residues" evidence="1">
    <location>
        <begin position="241"/>
        <end position="250"/>
    </location>
</feature>
<proteinExistence type="predicted"/>
<dbReference type="Proteomes" id="UP000019373">
    <property type="component" value="Unassembled WGS sequence"/>
</dbReference>
<dbReference type="AlphaFoldDB" id="U1FXV9"/>
<evidence type="ECO:0000313" key="3">
    <source>
        <dbReference type="Proteomes" id="UP000019373"/>
    </source>
</evidence>
<protein>
    <submittedName>
        <fullName evidence="2">Uncharacterized protein</fullName>
    </submittedName>
</protein>
<accession>U1FXV9</accession>
<sequence>MTIKKLQKSSSSPSTPFKLPPLPITTPQTAHAICRLCKASPSLQKAIILERAVLRLAAKFEIQSHENRGLRAAIVQEKKRRRRGKRLNLLGKEATSEAQFFSPTKVITARAYQESKEAAEAEEKRQKAVRKEEAALKRQQLQAEKQEAVLQRQLRQEARQEAKAAEKVQKAAEREEKRRQKEQDKQQKALAAQKRKKEQELRKNVAVAVKTAAESKSRVRRVSIGPPKPRKTSTKRSKKTVNSITASQGSPPRPIEAAPSTAVDTANVAVAEALIVNRRGRVVALPQRFRE</sequence>
<dbReference type="RefSeq" id="XP_007804621.1">
    <property type="nucleotide sequence ID" value="XM_007806430.1"/>
</dbReference>
<name>U1FXV9_ENDPU</name>
<feature type="region of interest" description="Disordered" evidence="1">
    <location>
        <begin position="161"/>
        <end position="260"/>
    </location>
</feature>
<organism evidence="2 3">
    <name type="scientific">Endocarpon pusillum (strain Z07020 / HMAS-L-300199)</name>
    <name type="common">Lichen-forming fungus</name>
    <dbReference type="NCBI Taxonomy" id="1263415"/>
    <lineage>
        <taxon>Eukaryota</taxon>
        <taxon>Fungi</taxon>
        <taxon>Dikarya</taxon>
        <taxon>Ascomycota</taxon>
        <taxon>Pezizomycotina</taxon>
        <taxon>Eurotiomycetes</taxon>
        <taxon>Chaetothyriomycetidae</taxon>
        <taxon>Verrucariales</taxon>
        <taxon>Verrucariaceae</taxon>
        <taxon>Endocarpon</taxon>
    </lineage>
</organism>